<dbReference type="PROSITE" id="PS00818">
    <property type="entry name" value="DPS_1"/>
    <property type="match status" value="1"/>
</dbReference>
<reference evidence="5" key="1">
    <citation type="journal article" date="2019" name="Int. J. Syst. Evol. Microbiol.">
        <title>The Global Catalogue of Microorganisms (GCM) 10K type strain sequencing project: providing services to taxonomists for standard genome sequencing and annotation.</title>
        <authorList>
            <consortium name="The Broad Institute Genomics Platform"/>
            <consortium name="The Broad Institute Genome Sequencing Center for Infectious Disease"/>
            <person name="Wu L."/>
            <person name="Ma J."/>
        </authorList>
    </citation>
    <scope>NUCLEOTIDE SEQUENCE [LARGE SCALE GENOMIC DNA]</scope>
    <source>
        <strain evidence="5">CGMCC 1.15111</strain>
    </source>
</reference>
<dbReference type="EMBL" id="BNAG01000003">
    <property type="protein sequence ID" value="GHE66959.1"/>
    <property type="molecule type" value="Genomic_DNA"/>
</dbReference>
<keyword evidence="5" id="KW-1185">Reference proteome</keyword>
<dbReference type="Gene3D" id="1.20.1260.10">
    <property type="match status" value="1"/>
</dbReference>
<dbReference type="InterPro" id="IPR023188">
    <property type="entry name" value="DPS_DNA-bd_CS"/>
</dbReference>
<dbReference type="Proteomes" id="UP000658258">
    <property type="component" value="Unassembled WGS sequence"/>
</dbReference>
<feature type="domain" description="Ferritin/DPS" evidence="3">
    <location>
        <begin position="24"/>
        <end position="162"/>
    </location>
</feature>
<evidence type="ECO:0000256" key="2">
    <source>
        <dbReference type="RuleBase" id="RU003875"/>
    </source>
</evidence>
<name>A0ABQ3IBC3_9BACT</name>
<dbReference type="PIRSF" id="PIRSF005900">
    <property type="entry name" value="Dps"/>
    <property type="match status" value="1"/>
</dbReference>
<evidence type="ECO:0000313" key="5">
    <source>
        <dbReference type="Proteomes" id="UP000658258"/>
    </source>
</evidence>
<proteinExistence type="inferred from homology"/>
<accession>A0ABQ3IBC3</accession>
<dbReference type="PANTHER" id="PTHR42932:SF1">
    <property type="entry name" value="GENERAL STRESS PROTEIN 20U"/>
    <property type="match status" value="1"/>
</dbReference>
<dbReference type="RefSeq" id="WP_189630403.1">
    <property type="nucleotide sequence ID" value="NZ_BNAG01000003.1"/>
</dbReference>
<evidence type="ECO:0000259" key="3">
    <source>
        <dbReference type="Pfam" id="PF00210"/>
    </source>
</evidence>
<dbReference type="SUPFAM" id="SSF47240">
    <property type="entry name" value="Ferritin-like"/>
    <property type="match status" value="1"/>
</dbReference>
<dbReference type="Pfam" id="PF00210">
    <property type="entry name" value="Ferritin"/>
    <property type="match status" value="1"/>
</dbReference>
<dbReference type="InterPro" id="IPR002177">
    <property type="entry name" value="DPS_DNA-bd"/>
</dbReference>
<sequence>MSTVKTELKTEMQMGIQADSPVVEKLNQLLINYQVHYQNLRLFHWNVKGPFFFVLHDKFEELYREAAEKIDEIAERVLALGGTPKGSLKNIVSNAHVESHEEIMEANKMVEAVVTANKILIGNLNELLDAAGKTNDEGTTDIFTSYIQELEKQNWMFKSYLQ</sequence>
<dbReference type="InterPro" id="IPR008331">
    <property type="entry name" value="Ferritin_DPS_dom"/>
</dbReference>
<comment type="similarity">
    <text evidence="1 2">Belongs to the Dps family.</text>
</comment>
<evidence type="ECO:0000256" key="1">
    <source>
        <dbReference type="ARBA" id="ARBA00009497"/>
    </source>
</evidence>
<dbReference type="PROSITE" id="PS00819">
    <property type="entry name" value="DPS_2"/>
    <property type="match status" value="1"/>
</dbReference>
<dbReference type="InterPro" id="IPR012347">
    <property type="entry name" value="Ferritin-like"/>
</dbReference>
<dbReference type="PANTHER" id="PTHR42932">
    <property type="entry name" value="GENERAL STRESS PROTEIN 20U"/>
    <property type="match status" value="1"/>
</dbReference>
<protein>
    <submittedName>
        <fullName evidence="4">DNA starvation/stationary phase protection protein</fullName>
    </submittedName>
</protein>
<dbReference type="PRINTS" id="PR01346">
    <property type="entry name" value="HELNAPAPROT"/>
</dbReference>
<gene>
    <name evidence="4" type="ORF">GCM10011340_23000</name>
</gene>
<comment type="caution">
    <text evidence="4">The sequence shown here is derived from an EMBL/GenBank/DDBJ whole genome shotgun (WGS) entry which is preliminary data.</text>
</comment>
<evidence type="ECO:0000313" key="4">
    <source>
        <dbReference type="EMBL" id="GHE66959.1"/>
    </source>
</evidence>
<dbReference type="CDD" id="cd01043">
    <property type="entry name" value="DPS"/>
    <property type="match status" value="1"/>
</dbReference>
<organism evidence="4 5">
    <name type="scientific">Roseivirga thermotolerans</name>
    <dbReference type="NCBI Taxonomy" id="1758176"/>
    <lineage>
        <taxon>Bacteria</taxon>
        <taxon>Pseudomonadati</taxon>
        <taxon>Bacteroidota</taxon>
        <taxon>Cytophagia</taxon>
        <taxon>Cytophagales</taxon>
        <taxon>Roseivirgaceae</taxon>
        <taxon>Roseivirga</taxon>
    </lineage>
</organism>
<dbReference type="InterPro" id="IPR009078">
    <property type="entry name" value="Ferritin-like_SF"/>
</dbReference>